<evidence type="ECO:0000313" key="3">
    <source>
        <dbReference type="Proteomes" id="UP000766698"/>
    </source>
</evidence>
<dbReference type="RefSeq" id="WP_182855669.1">
    <property type="nucleotide sequence ID" value="NZ_WMLF01000142.1"/>
</dbReference>
<gene>
    <name evidence="2" type="ORF">GL263_12150</name>
</gene>
<accession>A0ABR6EH50</accession>
<reference evidence="3" key="1">
    <citation type="journal article" date="2020" name="Syst. Appl. Microbiol.">
        <title>Streptomyces alkaliterrae sp. nov., isolated from an alkaline soil, and emended descriptions of Streptomyces alkaliphilus, Streptomyces calidiresistens and Streptomyces durbertensis.</title>
        <authorList>
            <person name="Swiecimska M."/>
            <person name="Golinska P."/>
            <person name="Nouioui I."/>
            <person name="Wypij M."/>
            <person name="Rai M."/>
            <person name="Sangal V."/>
            <person name="Goodfellow M."/>
        </authorList>
    </citation>
    <scope>NUCLEOTIDE SEQUENCE [LARGE SCALE GENOMIC DNA]</scope>
    <source>
        <strain evidence="3">DSM 104538</strain>
    </source>
</reference>
<keyword evidence="3" id="KW-1185">Reference proteome</keyword>
<organism evidence="2 3">
    <name type="scientific">Streptomyces durbertensis</name>
    <dbReference type="NCBI Taxonomy" id="2448886"/>
    <lineage>
        <taxon>Bacteria</taxon>
        <taxon>Bacillati</taxon>
        <taxon>Actinomycetota</taxon>
        <taxon>Actinomycetes</taxon>
        <taxon>Kitasatosporales</taxon>
        <taxon>Streptomycetaceae</taxon>
        <taxon>Streptomyces</taxon>
    </lineage>
</organism>
<dbReference type="EMBL" id="WMLF01000142">
    <property type="protein sequence ID" value="MBB1244305.1"/>
    <property type="molecule type" value="Genomic_DNA"/>
</dbReference>
<dbReference type="Proteomes" id="UP000766698">
    <property type="component" value="Unassembled WGS sequence"/>
</dbReference>
<comment type="caution">
    <text evidence="2">The sequence shown here is derived from an EMBL/GenBank/DDBJ whole genome shotgun (WGS) entry which is preliminary data.</text>
</comment>
<evidence type="ECO:0008006" key="4">
    <source>
        <dbReference type="Google" id="ProtNLM"/>
    </source>
</evidence>
<keyword evidence="1" id="KW-1133">Transmembrane helix</keyword>
<feature type="transmembrane region" description="Helical" evidence="1">
    <location>
        <begin position="153"/>
        <end position="175"/>
    </location>
</feature>
<sequence length="281" mass="30857">MVQRLMPFLKWTALLVVLAEVLLVWTGTVPLADAVVVVVVVEGLLLAVVLLGALRVRHVYREQRADAPDGFTAATRAIEAVLPRPMGKLIAAELALQRALLLLALRRRDVPPGGAGVGYHRALSGILWAVLAVTLVEIAVVHLAVPWPTVRVVLLVLSVVGLWWFTAFFASLVAYPTTVHDGRLRIRFSATVDVAVPLTGVESVRVDHRSRAQRRVAMFHDDALHVEVFGSSNVTVRFTRPVPVSLPREDERLVSTVHLWADEPEALLRLLSPDALRPDLP</sequence>
<feature type="transmembrane region" description="Helical" evidence="1">
    <location>
        <begin position="126"/>
        <end position="147"/>
    </location>
</feature>
<keyword evidence="1" id="KW-0812">Transmembrane</keyword>
<evidence type="ECO:0000313" key="2">
    <source>
        <dbReference type="EMBL" id="MBB1244305.1"/>
    </source>
</evidence>
<protein>
    <recommendedName>
        <fullName evidence="4">Integral membrane protein</fullName>
    </recommendedName>
</protein>
<keyword evidence="1" id="KW-0472">Membrane</keyword>
<feature type="transmembrane region" description="Helical" evidence="1">
    <location>
        <begin position="7"/>
        <end position="28"/>
    </location>
</feature>
<name>A0ABR6EH50_9ACTN</name>
<proteinExistence type="predicted"/>
<feature type="transmembrane region" description="Helical" evidence="1">
    <location>
        <begin position="34"/>
        <end position="54"/>
    </location>
</feature>
<evidence type="ECO:0000256" key="1">
    <source>
        <dbReference type="SAM" id="Phobius"/>
    </source>
</evidence>